<evidence type="ECO:0000259" key="2">
    <source>
        <dbReference type="Pfam" id="PF20243"/>
    </source>
</evidence>
<evidence type="ECO:0000256" key="1">
    <source>
        <dbReference type="SAM" id="SignalP"/>
    </source>
</evidence>
<evidence type="ECO:0000313" key="3">
    <source>
        <dbReference type="EMBL" id="KAB2814067.1"/>
    </source>
</evidence>
<keyword evidence="4" id="KW-1185">Reference proteome</keyword>
<dbReference type="OrthoDB" id="1422031at2"/>
<comment type="caution">
    <text evidence="3">The sequence shown here is derived from an EMBL/GenBank/DDBJ whole genome shotgun (WGS) entry which is preliminary data.</text>
</comment>
<evidence type="ECO:0000313" key="4">
    <source>
        <dbReference type="Proteomes" id="UP000468650"/>
    </source>
</evidence>
<dbReference type="PROSITE" id="PS51257">
    <property type="entry name" value="PROKAR_LIPOPROTEIN"/>
    <property type="match status" value="1"/>
</dbReference>
<dbReference type="RefSeq" id="WP_151666735.1">
    <property type="nucleotide sequence ID" value="NZ_WBVO01000002.1"/>
</dbReference>
<feature type="domain" description="Copper-binding protein MbnP-like" evidence="2">
    <location>
        <begin position="33"/>
        <end position="222"/>
    </location>
</feature>
<name>A0A6N6RJV2_9FLAO</name>
<protein>
    <recommendedName>
        <fullName evidence="2">Copper-binding protein MbnP-like domain-containing protein</fullName>
    </recommendedName>
</protein>
<dbReference type="AlphaFoldDB" id="A0A6N6RJV2"/>
<gene>
    <name evidence="3" type="ORF">F8C67_05135</name>
</gene>
<proteinExistence type="predicted"/>
<accession>A0A6N6RJV2</accession>
<feature type="signal peptide" evidence="1">
    <location>
        <begin position="1"/>
        <end position="21"/>
    </location>
</feature>
<dbReference type="EMBL" id="WBVO01000002">
    <property type="protein sequence ID" value="KAB2814067.1"/>
    <property type="molecule type" value="Genomic_DNA"/>
</dbReference>
<feature type="chain" id="PRO_5026765104" description="Copper-binding protein MbnP-like domain-containing protein" evidence="1">
    <location>
        <begin position="22"/>
        <end position="254"/>
    </location>
</feature>
<sequence>MKRFILSIGVVAAALSFSSCSTEEEPTPSPSGTGTLSLNFDYVWAMSSMPFEMETVLYHPMTGDSLTYTTFKHYVSNVKLIADDNSTYDVPESYHLIDLMDESSTSITINNIPADTYKGIMITFGVDSARNVSGSQTGALDPANEMFWSWNNGYIMLKAEGTSPQSGTGNFVYHLGGFAGQINTVSERSFDFPNGSMITIDNNDQLNVTMQANPARLFHTYGSVSNGAMVHMPGPAAVMMTADFNSWVRLTDAQ</sequence>
<dbReference type="Proteomes" id="UP000468650">
    <property type="component" value="Unassembled WGS sequence"/>
</dbReference>
<keyword evidence="1" id="KW-0732">Signal</keyword>
<organism evidence="3 4">
    <name type="scientific">Phaeocystidibacter luteus</name>
    <dbReference type="NCBI Taxonomy" id="911197"/>
    <lineage>
        <taxon>Bacteria</taxon>
        <taxon>Pseudomonadati</taxon>
        <taxon>Bacteroidota</taxon>
        <taxon>Flavobacteriia</taxon>
        <taxon>Flavobacteriales</taxon>
        <taxon>Phaeocystidibacteraceae</taxon>
        <taxon>Phaeocystidibacter</taxon>
    </lineage>
</organism>
<dbReference type="Pfam" id="PF20243">
    <property type="entry name" value="MbnP"/>
    <property type="match status" value="1"/>
</dbReference>
<dbReference type="InterPro" id="IPR046863">
    <property type="entry name" value="MbnP-like_dom"/>
</dbReference>
<reference evidence="3 4" key="1">
    <citation type="submission" date="2019-09" db="EMBL/GenBank/DDBJ databases">
        <title>Genomes of family Cryomorphaceae.</title>
        <authorList>
            <person name="Bowman J.P."/>
        </authorList>
    </citation>
    <scope>NUCLEOTIDE SEQUENCE [LARGE SCALE GENOMIC DNA]</scope>
    <source>
        <strain evidence="3 4">LMG 25704</strain>
    </source>
</reference>